<accession>A0A6V6ZAW8</accession>
<gene>
    <name evidence="1" type="ORF">FLACHUCJ7_03627</name>
</gene>
<dbReference type="EMBL" id="CAIJDO010000213">
    <property type="protein sequence ID" value="CAD0008082.1"/>
    <property type="molecule type" value="Genomic_DNA"/>
</dbReference>
<keyword evidence="2" id="KW-1185">Reference proteome</keyword>
<evidence type="ECO:0000313" key="1">
    <source>
        <dbReference type="EMBL" id="CAD0008082.1"/>
    </source>
</evidence>
<dbReference type="RefSeq" id="WP_031454743.1">
    <property type="nucleotide sequence ID" value="NZ_CAIJDO010000213.1"/>
</dbReference>
<comment type="caution">
    <text evidence="1">The sequence shown here is derived from an EMBL/GenBank/DDBJ whole genome shotgun (WGS) entry which is preliminary data.</text>
</comment>
<dbReference type="Proteomes" id="UP000556700">
    <property type="component" value="Unassembled WGS sequence"/>
</dbReference>
<dbReference type="AlphaFoldDB" id="A0A6V6ZAW8"/>
<name>A0A6V6ZAW8_9FLAO</name>
<evidence type="ECO:0000313" key="2">
    <source>
        <dbReference type="Proteomes" id="UP000556700"/>
    </source>
</evidence>
<reference evidence="1 2" key="1">
    <citation type="submission" date="2020-06" db="EMBL/GenBank/DDBJ databases">
        <authorList>
            <person name="Criscuolo A."/>
        </authorList>
    </citation>
    <scope>NUCLEOTIDE SEQUENCE [LARGE SCALE GENOMIC DNA]</scope>
    <source>
        <strain evidence="2">CIP 110025</strain>
    </source>
</reference>
<protein>
    <submittedName>
        <fullName evidence="1">Uncharacterized protein</fullName>
    </submittedName>
</protein>
<organism evidence="1 2">
    <name type="scientific">Flavobacterium chungangense</name>
    <dbReference type="NCBI Taxonomy" id="554283"/>
    <lineage>
        <taxon>Bacteria</taxon>
        <taxon>Pseudomonadati</taxon>
        <taxon>Bacteroidota</taxon>
        <taxon>Flavobacteriia</taxon>
        <taxon>Flavobacteriales</taxon>
        <taxon>Flavobacteriaceae</taxon>
        <taxon>Flavobacterium</taxon>
    </lineage>
</organism>
<sequence length="99" mass="11608">MGYKNICLECRTSYSKGNDYENQTESNCPQCGKKMILVNHKFKPPKKSEIKSWEMAKLLVENGFKFQAVYEQIEKNVFLKVNYPKSLSDAKEFIKKYNP</sequence>
<proteinExistence type="predicted"/>